<feature type="domain" description="N-acetyltransferase" evidence="1">
    <location>
        <begin position="2"/>
        <end position="151"/>
    </location>
</feature>
<dbReference type="PROSITE" id="PS51186">
    <property type="entry name" value="GNAT"/>
    <property type="match status" value="1"/>
</dbReference>
<dbReference type="EMBL" id="CP018076">
    <property type="protein sequence ID" value="APE44626.1"/>
    <property type="molecule type" value="Genomic_DNA"/>
</dbReference>
<dbReference type="Proteomes" id="UP000181897">
    <property type="component" value="Chromosome"/>
</dbReference>
<sequence>MVEIAYAAPSEREEVAQFMNTVFVKAKWDIDGWRRLVAGRWCGPEGRYAITVRDNGRLMGVLGLVYAERITAEGVRTTADMTSWYVLKDLRGQGVGGRMMALATSDPAVTVTNFSSAKAAVSVLERAGLEVLDRERLVWLPSELPKFEVHDDPLSLGDRITAKDRRIISDHQGLKLRHLAVETPDGLCVMVVYPQKKHDDYVTHEIMYLADQPLFARHAARIAASVLPAREAILSLDRRFAAPGITCDDVRPFATPRFCQKGLLHPSEIDMLYSECVLLNIKIH</sequence>
<dbReference type="InterPro" id="IPR016181">
    <property type="entry name" value="Acyl_CoA_acyltransferase"/>
</dbReference>
<accession>A0A1J0WJY4</accession>
<dbReference type="Gene3D" id="3.40.630.30">
    <property type="match status" value="1"/>
</dbReference>
<gene>
    <name evidence="2" type="ORF">BOO69_15320</name>
</gene>
<organism evidence="2 3">
    <name type="scientific">Sulfitobacter alexandrii</name>
    <dbReference type="NCBI Taxonomy" id="1917485"/>
    <lineage>
        <taxon>Bacteria</taxon>
        <taxon>Pseudomonadati</taxon>
        <taxon>Pseudomonadota</taxon>
        <taxon>Alphaproteobacteria</taxon>
        <taxon>Rhodobacterales</taxon>
        <taxon>Roseobacteraceae</taxon>
        <taxon>Sulfitobacter</taxon>
    </lineage>
</organism>
<proteinExistence type="predicted"/>
<evidence type="ECO:0000313" key="3">
    <source>
        <dbReference type="Proteomes" id="UP000181897"/>
    </source>
</evidence>
<dbReference type="STRING" id="1917485.BOO69_15320"/>
<dbReference type="AlphaFoldDB" id="A0A1J0WJY4"/>
<evidence type="ECO:0000313" key="2">
    <source>
        <dbReference type="EMBL" id="APE44626.1"/>
    </source>
</evidence>
<dbReference type="SUPFAM" id="SSF55729">
    <property type="entry name" value="Acyl-CoA N-acyltransferases (Nat)"/>
    <property type="match status" value="1"/>
</dbReference>
<keyword evidence="3" id="KW-1185">Reference proteome</keyword>
<dbReference type="GO" id="GO:0016747">
    <property type="term" value="F:acyltransferase activity, transferring groups other than amino-acyl groups"/>
    <property type="evidence" value="ECO:0007669"/>
    <property type="project" value="InterPro"/>
</dbReference>
<dbReference type="OrthoDB" id="5571267at2"/>
<dbReference type="Pfam" id="PF00583">
    <property type="entry name" value="Acetyltransf_1"/>
    <property type="match status" value="1"/>
</dbReference>
<evidence type="ECO:0000259" key="1">
    <source>
        <dbReference type="PROSITE" id="PS51186"/>
    </source>
</evidence>
<dbReference type="RefSeq" id="WP_071972974.1">
    <property type="nucleotide sequence ID" value="NZ_CP018076.1"/>
</dbReference>
<protein>
    <recommendedName>
        <fullName evidence="1">N-acetyltransferase domain-containing protein</fullName>
    </recommendedName>
</protein>
<reference evidence="2 3" key="1">
    <citation type="submission" date="2016-11" db="EMBL/GenBank/DDBJ databases">
        <title>Complete genome sequence of Sulfitobacter sp. AM1-D1, a toxic bacteria associated with marine dinoflagellate Alexandrium minutum in East China Sea.</title>
        <authorList>
            <person name="Yang Q."/>
            <person name="Zhang X."/>
            <person name="Tian X."/>
        </authorList>
    </citation>
    <scope>NUCLEOTIDE SEQUENCE [LARGE SCALE GENOMIC DNA]</scope>
    <source>
        <strain evidence="2 3">AM1-D1</strain>
    </source>
</reference>
<dbReference type="KEGG" id="suam:BOO69_15320"/>
<name>A0A1J0WJY4_9RHOB</name>
<dbReference type="InterPro" id="IPR000182">
    <property type="entry name" value="GNAT_dom"/>
</dbReference>